<keyword evidence="1" id="KW-0472">Membrane</keyword>
<reference evidence="2" key="1">
    <citation type="submission" date="2019-02" db="EMBL/GenBank/DDBJ databases">
        <authorList>
            <person name="Gruber-Vodicka R. H."/>
            <person name="Seah K. B. B."/>
        </authorList>
    </citation>
    <scope>NUCLEOTIDE SEQUENCE</scope>
    <source>
        <strain evidence="2">BECK_BY7</strain>
    </source>
</reference>
<organism evidence="2">
    <name type="scientific">Candidatus Kentrum sp. LFY</name>
    <dbReference type="NCBI Taxonomy" id="2126342"/>
    <lineage>
        <taxon>Bacteria</taxon>
        <taxon>Pseudomonadati</taxon>
        <taxon>Pseudomonadota</taxon>
        <taxon>Gammaproteobacteria</taxon>
        <taxon>Candidatus Kentrum</taxon>
    </lineage>
</organism>
<dbReference type="EMBL" id="CAADFN010000140">
    <property type="protein sequence ID" value="VFK23332.1"/>
    <property type="molecule type" value="Genomic_DNA"/>
</dbReference>
<keyword evidence="1" id="KW-0812">Transmembrane</keyword>
<evidence type="ECO:0000256" key="1">
    <source>
        <dbReference type="SAM" id="Phobius"/>
    </source>
</evidence>
<sequence>MSRNADVTVIDVTIQLPRIDEAREVPEVARTVRGIADRMRADHSHPGIHLTGMGILTAMIPTLALIADFLLLPPLLMKLDPFRRGWIETKNEFRIDRLRRRVPCCR</sequence>
<dbReference type="AlphaFoldDB" id="A0A450X202"/>
<feature type="transmembrane region" description="Helical" evidence="1">
    <location>
        <begin position="48"/>
        <end position="72"/>
    </location>
</feature>
<evidence type="ECO:0000313" key="2">
    <source>
        <dbReference type="EMBL" id="VFK23332.1"/>
    </source>
</evidence>
<proteinExistence type="predicted"/>
<keyword evidence="1" id="KW-1133">Transmembrane helix</keyword>
<gene>
    <name evidence="2" type="ORF">BECKLFY1418C_GA0070996_11402</name>
</gene>
<name>A0A450X202_9GAMM</name>
<accession>A0A450X202</accession>
<protein>
    <submittedName>
        <fullName evidence="2">Uncharacterized protein</fullName>
    </submittedName>
</protein>